<comment type="caution">
    <text evidence="4">The sequence shown here is derived from an EMBL/GenBank/DDBJ whole genome shotgun (WGS) entry which is preliminary data.</text>
</comment>
<evidence type="ECO:0000256" key="1">
    <source>
        <dbReference type="SAM" id="MobiDB-lite"/>
    </source>
</evidence>
<dbReference type="CDD" id="cd00118">
    <property type="entry name" value="LysM"/>
    <property type="match status" value="1"/>
</dbReference>
<feature type="compositionally biased region" description="Basic and acidic residues" evidence="1">
    <location>
        <begin position="21"/>
        <end position="30"/>
    </location>
</feature>
<dbReference type="Gene3D" id="3.10.350.10">
    <property type="entry name" value="LysM domain"/>
    <property type="match status" value="1"/>
</dbReference>
<keyword evidence="2" id="KW-0812">Transmembrane</keyword>
<keyword evidence="5" id="KW-1185">Reference proteome</keyword>
<evidence type="ECO:0000256" key="2">
    <source>
        <dbReference type="SAM" id="Phobius"/>
    </source>
</evidence>
<keyword evidence="2" id="KW-1133">Transmembrane helix</keyword>
<dbReference type="OrthoDB" id="5084290at2"/>
<organism evidence="4 5">
    <name type="scientific">Halostreptopolyspora alba</name>
    <dbReference type="NCBI Taxonomy" id="2487137"/>
    <lineage>
        <taxon>Bacteria</taxon>
        <taxon>Bacillati</taxon>
        <taxon>Actinomycetota</taxon>
        <taxon>Actinomycetes</taxon>
        <taxon>Streptosporangiales</taxon>
        <taxon>Nocardiopsidaceae</taxon>
        <taxon>Halostreptopolyspora</taxon>
    </lineage>
</organism>
<feature type="region of interest" description="Disordered" evidence="1">
    <location>
        <begin position="1"/>
        <end position="30"/>
    </location>
</feature>
<dbReference type="Proteomes" id="UP000269198">
    <property type="component" value="Unassembled WGS sequence"/>
</dbReference>
<dbReference type="PROSITE" id="PS51782">
    <property type="entry name" value="LYSM"/>
    <property type="match status" value="1"/>
</dbReference>
<dbReference type="AlphaFoldDB" id="A0A3N0EHN6"/>
<dbReference type="SMART" id="SM00257">
    <property type="entry name" value="LysM"/>
    <property type="match status" value="1"/>
</dbReference>
<dbReference type="RefSeq" id="WP_123199260.1">
    <property type="nucleotide sequence ID" value="NZ_RJMB01000001.1"/>
</dbReference>
<dbReference type="InterPro" id="IPR018392">
    <property type="entry name" value="LysM"/>
</dbReference>
<sequence length="202" mass="21579">MSEPVLRRPQRPVVPSGQPRRTRDYGGEDRAAWVRPTADPALYDWAVEVPEWDSGRHGHDGSSRVPILTELPDLLAAEPATVPHEPVSGGGGKLTRRGRAVLVVALTVAATVAGSLLFLAKATAGDLPSGASAATAAHDEVDDFDEPEEETVIVQDGDTLWGIAERVRPTEDPRRTVHEIVEVNDLDGSTLNPGQELVVPVP</sequence>
<evidence type="ECO:0000313" key="5">
    <source>
        <dbReference type="Proteomes" id="UP000269198"/>
    </source>
</evidence>
<accession>A0A3N0EHN6</accession>
<evidence type="ECO:0000313" key="4">
    <source>
        <dbReference type="EMBL" id="RNL87395.1"/>
    </source>
</evidence>
<protein>
    <submittedName>
        <fullName evidence="4">LysM peptidoglycan-binding domain-containing protein</fullName>
    </submittedName>
</protein>
<reference evidence="4 5" key="1">
    <citation type="submission" date="2018-11" db="EMBL/GenBank/DDBJ databases">
        <title>The genome draft of YIM 96095.</title>
        <authorList>
            <person name="Tang S.-K."/>
            <person name="Chunyu W.-X."/>
            <person name="Feng Y.-Z."/>
        </authorList>
    </citation>
    <scope>NUCLEOTIDE SEQUENCE [LARGE SCALE GENOMIC DNA]</scope>
    <source>
        <strain evidence="4 5">YIM 96095</strain>
    </source>
</reference>
<dbReference type="Pfam" id="PF01476">
    <property type="entry name" value="LysM"/>
    <property type="match status" value="1"/>
</dbReference>
<evidence type="ECO:0000259" key="3">
    <source>
        <dbReference type="PROSITE" id="PS51782"/>
    </source>
</evidence>
<dbReference type="InterPro" id="IPR036779">
    <property type="entry name" value="LysM_dom_sf"/>
</dbReference>
<keyword evidence="2" id="KW-0472">Membrane</keyword>
<dbReference type="SUPFAM" id="SSF54106">
    <property type="entry name" value="LysM domain"/>
    <property type="match status" value="1"/>
</dbReference>
<proteinExistence type="predicted"/>
<gene>
    <name evidence="4" type="ORF">EFW17_00795</name>
</gene>
<feature type="domain" description="LysM" evidence="3">
    <location>
        <begin position="150"/>
        <end position="199"/>
    </location>
</feature>
<dbReference type="EMBL" id="RJMB01000001">
    <property type="protein sequence ID" value="RNL87395.1"/>
    <property type="molecule type" value="Genomic_DNA"/>
</dbReference>
<feature type="transmembrane region" description="Helical" evidence="2">
    <location>
        <begin position="100"/>
        <end position="120"/>
    </location>
</feature>
<name>A0A3N0EHN6_9ACTN</name>